<comment type="caution">
    <text evidence="6">The sequence shown here is derived from an EMBL/GenBank/DDBJ whole genome shotgun (WGS) entry which is preliminary data.</text>
</comment>
<dbReference type="Proteomes" id="UP000655208">
    <property type="component" value="Unassembled WGS sequence"/>
</dbReference>
<dbReference type="EMBL" id="BMNA01000001">
    <property type="protein sequence ID" value="GGL86299.1"/>
    <property type="molecule type" value="Genomic_DNA"/>
</dbReference>
<evidence type="ECO:0000256" key="1">
    <source>
        <dbReference type="ARBA" id="ARBA00022723"/>
    </source>
</evidence>
<name>A0A917SML5_9ACTN</name>
<dbReference type="InterPro" id="IPR036005">
    <property type="entry name" value="Creatinase/aminopeptidase-like"/>
</dbReference>
<dbReference type="GO" id="GO:0016787">
    <property type="term" value="F:hydrolase activity"/>
    <property type="evidence" value="ECO:0007669"/>
    <property type="project" value="UniProtKB-KW"/>
</dbReference>
<keyword evidence="1 3" id="KW-0479">Metal-binding</keyword>
<evidence type="ECO:0000313" key="7">
    <source>
        <dbReference type="Proteomes" id="UP000655208"/>
    </source>
</evidence>
<evidence type="ECO:0000259" key="5">
    <source>
        <dbReference type="Pfam" id="PF01321"/>
    </source>
</evidence>
<evidence type="ECO:0000256" key="2">
    <source>
        <dbReference type="ARBA" id="ARBA00022801"/>
    </source>
</evidence>
<dbReference type="Pfam" id="PF00557">
    <property type="entry name" value="Peptidase_M24"/>
    <property type="match status" value="1"/>
</dbReference>
<dbReference type="PANTHER" id="PTHR46112">
    <property type="entry name" value="AMINOPEPTIDASE"/>
    <property type="match status" value="1"/>
</dbReference>
<evidence type="ECO:0000256" key="3">
    <source>
        <dbReference type="RuleBase" id="RU000590"/>
    </source>
</evidence>
<dbReference type="InterPro" id="IPR001131">
    <property type="entry name" value="Peptidase_M24B_aminopep-P_CS"/>
</dbReference>
<feature type="domain" description="Creatinase N-terminal" evidence="5">
    <location>
        <begin position="19"/>
        <end position="146"/>
    </location>
</feature>
<proteinExistence type="inferred from homology"/>
<dbReference type="CDD" id="cd01092">
    <property type="entry name" value="APP-like"/>
    <property type="match status" value="1"/>
</dbReference>
<dbReference type="Gene3D" id="3.40.350.10">
    <property type="entry name" value="Creatinase/prolidase N-terminal domain"/>
    <property type="match status" value="1"/>
</dbReference>
<reference evidence="6" key="1">
    <citation type="journal article" date="2014" name="Int. J. Syst. Evol. Microbiol.">
        <title>Complete genome sequence of Corynebacterium casei LMG S-19264T (=DSM 44701T), isolated from a smear-ripened cheese.</title>
        <authorList>
            <consortium name="US DOE Joint Genome Institute (JGI-PGF)"/>
            <person name="Walter F."/>
            <person name="Albersmeier A."/>
            <person name="Kalinowski J."/>
            <person name="Ruckert C."/>
        </authorList>
    </citation>
    <scope>NUCLEOTIDE SEQUENCE</scope>
    <source>
        <strain evidence="6">CGMCC 4.7308</strain>
    </source>
</reference>
<dbReference type="AlphaFoldDB" id="A0A917SML5"/>
<sequence length="382" mass="39137">MTAAPVPASPPADPPYAARRGRLAASAAAAGIDALLVTNLLNVRYLTGFTGSNGALLLAAEGSTVAGGEPAVFCTDGRYLTQSAAQVPDLRREIDRPSDVALARQASGRLGFEAAAVTVAAHAALAAATGAELVPTQGLVEELRAVKDAGEIESLRRACAVADRALAELLAAGGVRAGRTEREIGLDLDQRMRLLGADGPSFETIVAAGAHSAVPHHRPTGAELAAGDLVKFDFGAEVDGYHSDMTRTFVLGRPADWQREIHDVVLQAQQAGRRAAVVGATGGAVDAAARDLVTAAGYGDAFLHGLGHGVGLEIHEAPGLARGLTGIIAADMCVTVEPGVYLAGRGGVRIEDSGVVRGPARPGQPEPGYEVLTTTPRELLQL</sequence>
<dbReference type="SUPFAM" id="SSF55920">
    <property type="entry name" value="Creatinase/aminopeptidase"/>
    <property type="match status" value="1"/>
</dbReference>
<dbReference type="PROSITE" id="PS00491">
    <property type="entry name" value="PROLINE_PEPTIDASE"/>
    <property type="match status" value="1"/>
</dbReference>
<keyword evidence="2" id="KW-0378">Hydrolase</keyword>
<dbReference type="InterPro" id="IPR029149">
    <property type="entry name" value="Creatin/AminoP/Spt16_N"/>
</dbReference>
<feature type="domain" description="Peptidase M24" evidence="4">
    <location>
        <begin position="153"/>
        <end position="356"/>
    </location>
</feature>
<accession>A0A917SML5</accession>
<dbReference type="RefSeq" id="WP_188939680.1">
    <property type="nucleotide sequence ID" value="NZ_BMNA01000001.1"/>
</dbReference>
<gene>
    <name evidence="6" type="ORF">GCM10011594_02400</name>
</gene>
<keyword evidence="7" id="KW-1185">Reference proteome</keyword>
<dbReference type="Gene3D" id="3.90.230.10">
    <property type="entry name" value="Creatinase/methionine aminopeptidase superfamily"/>
    <property type="match status" value="1"/>
</dbReference>
<dbReference type="InterPro" id="IPR000587">
    <property type="entry name" value="Creatinase_N"/>
</dbReference>
<comment type="similarity">
    <text evidence="3">Belongs to the peptidase M24B family.</text>
</comment>
<dbReference type="InterPro" id="IPR050659">
    <property type="entry name" value="Peptidase_M24B"/>
</dbReference>
<evidence type="ECO:0000313" key="6">
    <source>
        <dbReference type="EMBL" id="GGL86299.1"/>
    </source>
</evidence>
<protein>
    <submittedName>
        <fullName evidence="6">X-Pro dipeptidase</fullName>
    </submittedName>
</protein>
<evidence type="ECO:0000259" key="4">
    <source>
        <dbReference type="Pfam" id="PF00557"/>
    </source>
</evidence>
<dbReference type="GO" id="GO:0046872">
    <property type="term" value="F:metal ion binding"/>
    <property type="evidence" value="ECO:0007669"/>
    <property type="project" value="UniProtKB-KW"/>
</dbReference>
<dbReference type="PANTHER" id="PTHR46112:SF8">
    <property type="entry name" value="CYTOPLASMIC PEPTIDASE PEPQ-RELATED"/>
    <property type="match status" value="1"/>
</dbReference>
<reference evidence="6" key="2">
    <citation type="submission" date="2020-09" db="EMBL/GenBank/DDBJ databases">
        <authorList>
            <person name="Sun Q."/>
            <person name="Zhou Y."/>
        </authorList>
    </citation>
    <scope>NUCLEOTIDE SEQUENCE</scope>
    <source>
        <strain evidence="6">CGMCC 4.7308</strain>
    </source>
</reference>
<dbReference type="Pfam" id="PF01321">
    <property type="entry name" value="Creatinase_N"/>
    <property type="match status" value="1"/>
</dbReference>
<dbReference type="InterPro" id="IPR000994">
    <property type="entry name" value="Pept_M24"/>
</dbReference>
<organism evidence="6 7">
    <name type="scientific">Nakamurella endophytica</name>
    <dbReference type="NCBI Taxonomy" id="1748367"/>
    <lineage>
        <taxon>Bacteria</taxon>
        <taxon>Bacillati</taxon>
        <taxon>Actinomycetota</taxon>
        <taxon>Actinomycetes</taxon>
        <taxon>Nakamurellales</taxon>
        <taxon>Nakamurellaceae</taxon>
        <taxon>Nakamurella</taxon>
    </lineage>
</organism>
<dbReference type="SUPFAM" id="SSF53092">
    <property type="entry name" value="Creatinase/prolidase N-terminal domain"/>
    <property type="match status" value="1"/>
</dbReference>